<evidence type="ECO:0000313" key="2">
    <source>
        <dbReference type="Proteomes" id="UP000464658"/>
    </source>
</evidence>
<name>A0A5S9M8R0_BACIA</name>
<sequence length="69" mass="7601">MSDDRKMTKLDVILEKNPYGNDALSTIKQVEASVERALPETNLKDASFGVSGVSSMNADKKTAVRPRFQ</sequence>
<proteinExistence type="predicted"/>
<reference evidence="1 2" key="1">
    <citation type="submission" date="2019-12" db="EMBL/GenBank/DDBJ databases">
        <title>Full genome sequence of a Bacillus safensis strain isolated from commercially available natto in Indonesia.</title>
        <authorList>
            <person name="Yoshida M."/>
            <person name="Uomi M."/>
            <person name="Waturangi D."/>
            <person name="Ekaputri J.J."/>
            <person name="Setiamarga D.H.E."/>
        </authorList>
    </citation>
    <scope>NUCLEOTIDE SEQUENCE [LARGE SCALE GENOMIC DNA]</scope>
    <source>
        <strain evidence="1 2">IDN1</strain>
    </source>
</reference>
<evidence type="ECO:0000313" key="1">
    <source>
        <dbReference type="EMBL" id="BBP89513.1"/>
    </source>
</evidence>
<dbReference type="EMBL" id="AP021906">
    <property type="protein sequence ID" value="BBP89513.1"/>
    <property type="molecule type" value="Genomic_DNA"/>
</dbReference>
<gene>
    <name evidence="1" type="ORF">BsIDN1_31310</name>
</gene>
<protein>
    <submittedName>
        <fullName evidence="1">Uncharacterized protein</fullName>
    </submittedName>
</protein>
<organism evidence="1 2">
    <name type="scientific">Bacillus safensis</name>
    <dbReference type="NCBI Taxonomy" id="561879"/>
    <lineage>
        <taxon>Bacteria</taxon>
        <taxon>Bacillati</taxon>
        <taxon>Bacillota</taxon>
        <taxon>Bacilli</taxon>
        <taxon>Bacillales</taxon>
        <taxon>Bacillaceae</taxon>
        <taxon>Bacillus</taxon>
    </lineage>
</organism>
<dbReference type="AlphaFoldDB" id="A0A5S9M8R0"/>
<dbReference type="Proteomes" id="UP000464658">
    <property type="component" value="Chromosome"/>
</dbReference>
<accession>A0A5S9M8R0</accession>